<accession>A0A194AFG2</accession>
<dbReference type="PRINTS" id="PR00039">
    <property type="entry name" value="HTHLYSR"/>
</dbReference>
<organism evidence="6 7">
    <name type="scientific">Desulfoplanes formicivorans</name>
    <dbReference type="NCBI Taxonomy" id="1592317"/>
    <lineage>
        <taxon>Bacteria</taxon>
        <taxon>Pseudomonadati</taxon>
        <taxon>Thermodesulfobacteriota</taxon>
        <taxon>Desulfovibrionia</taxon>
        <taxon>Desulfovibrionales</taxon>
        <taxon>Desulfoplanaceae</taxon>
        <taxon>Desulfoplanes</taxon>
    </lineage>
</organism>
<evidence type="ECO:0000256" key="2">
    <source>
        <dbReference type="ARBA" id="ARBA00023015"/>
    </source>
</evidence>
<evidence type="ECO:0000313" key="6">
    <source>
        <dbReference type="EMBL" id="GAU07519.1"/>
    </source>
</evidence>
<dbReference type="GO" id="GO:0003700">
    <property type="term" value="F:DNA-binding transcription factor activity"/>
    <property type="evidence" value="ECO:0007669"/>
    <property type="project" value="InterPro"/>
</dbReference>
<comment type="caution">
    <text evidence="6">The sequence shown here is derived from an EMBL/GenBank/DDBJ whole genome shotgun (WGS) entry which is preliminary data.</text>
</comment>
<gene>
    <name evidence="6" type="ORF">DPF_0204</name>
</gene>
<dbReference type="PANTHER" id="PTHR30126:SF40">
    <property type="entry name" value="HTH-TYPE TRANSCRIPTIONAL REGULATOR GLTR"/>
    <property type="match status" value="1"/>
</dbReference>
<dbReference type="InterPro" id="IPR005119">
    <property type="entry name" value="LysR_subst-bd"/>
</dbReference>
<dbReference type="InterPro" id="IPR036390">
    <property type="entry name" value="WH_DNA-bd_sf"/>
</dbReference>
<keyword evidence="2" id="KW-0805">Transcription regulation</keyword>
<evidence type="ECO:0000259" key="5">
    <source>
        <dbReference type="PROSITE" id="PS50931"/>
    </source>
</evidence>
<dbReference type="Pfam" id="PF03466">
    <property type="entry name" value="LysR_substrate"/>
    <property type="match status" value="1"/>
</dbReference>
<evidence type="ECO:0000256" key="4">
    <source>
        <dbReference type="ARBA" id="ARBA00023163"/>
    </source>
</evidence>
<evidence type="ECO:0000256" key="1">
    <source>
        <dbReference type="ARBA" id="ARBA00009437"/>
    </source>
</evidence>
<comment type="similarity">
    <text evidence="1">Belongs to the LysR transcriptional regulatory family.</text>
</comment>
<dbReference type="PANTHER" id="PTHR30126">
    <property type="entry name" value="HTH-TYPE TRANSCRIPTIONAL REGULATOR"/>
    <property type="match status" value="1"/>
</dbReference>
<feature type="domain" description="HTH lysR-type" evidence="5">
    <location>
        <begin position="1"/>
        <end position="58"/>
    </location>
</feature>
<name>A0A194AFG2_9BACT</name>
<keyword evidence="7" id="KW-1185">Reference proteome</keyword>
<keyword evidence="4" id="KW-0804">Transcription</keyword>
<dbReference type="Pfam" id="PF00126">
    <property type="entry name" value="HTH_1"/>
    <property type="match status" value="1"/>
</dbReference>
<dbReference type="SUPFAM" id="SSF53850">
    <property type="entry name" value="Periplasmic binding protein-like II"/>
    <property type="match status" value="1"/>
</dbReference>
<dbReference type="STRING" id="1592317.DPF_0204"/>
<dbReference type="InterPro" id="IPR047788">
    <property type="entry name" value="LysR-like_Sec_metab"/>
</dbReference>
<protein>
    <submittedName>
        <fullName evidence="6">LysR family transcriptional regulator</fullName>
    </submittedName>
</protein>
<evidence type="ECO:0000313" key="7">
    <source>
        <dbReference type="Proteomes" id="UP000095200"/>
    </source>
</evidence>
<dbReference type="PROSITE" id="PS50931">
    <property type="entry name" value="HTH_LYSR"/>
    <property type="match status" value="1"/>
</dbReference>
<sequence>MDIRRLEAFAKVYETRSFSKAGKKLFLSQPTISSHVALLEDELGILLFDRVGRNVLPTQAAEILYGRTRSIFHVLDMARAEIDLLRQTISGPIILGGSTIPADYILPPMLAKFMRTYPEVQIDLRVGDTGGVIDMVRQGEVMLAMVGSAADCNDLAFVPLLEDDLVLIGTEKLIHAVSQGDAHTTLCSVPWVMREPGSGTRRALESALKSVDLGVDDLRVGIQVQNTQAMLGCVLAGMGISVTSRMVVDPYVKRGEMGVASIPGFTMSRTFYLVYNQKRELFPATRALRDFLVNDLSLSQLSAS</sequence>
<evidence type="ECO:0000256" key="3">
    <source>
        <dbReference type="ARBA" id="ARBA00023125"/>
    </source>
</evidence>
<dbReference type="InterPro" id="IPR000847">
    <property type="entry name" value="LysR_HTH_N"/>
</dbReference>
<dbReference type="AlphaFoldDB" id="A0A194AFG2"/>
<reference evidence="7" key="1">
    <citation type="submission" date="2016-06" db="EMBL/GenBank/DDBJ databases">
        <title>Draft genome sequence of Desulfoplanes formicivorans strain Pf12B.</title>
        <authorList>
            <person name="Watanabe M."/>
            <person name="Kojima H."/>
            <person name="Fukui M."/>
        </authorList>
    </citation>
    <scope>NUCLEOTIDE SEQUENCE [LARGE SCALE GENOMIC DNA]</scope>
    <source>
        <strain evidence="7">Pf12B</strain>
    </source>
</reference>
<dbReference type="EMBL" id="BDFE01000004">
    <property type="protein sequence ID" value="GAU07519.1"/>
    <property type="molecule type" value="Genomic_DNA"/>
</dbReference>
<dbReference type="InterPro" id="IPR036388">
    <property type="entry name" value="WH-like_DNA-bd_sf"/>
</dbReference>
<proteinExistence type="inferred from homology"/>
<dbReference type="FunFam" id="1.10.10.10:FF:000001">
    <property type="entry name" value="LysR family transcriptional regulator"/>
    <property type="match status" value="1"/>
</dbReference>
<dbReference type="GO" id="GO:0000976">
    <property type="term" value="F:transcription cis-regulatory region binding"/>
    <property type="evidence" value="ECO:0007669"/>
    <property type="project" value="TreeGrafter"/>
</dbReference>
<dbReference type="Proteomes" id="UP000095200">
    <property type="component" value="Unassembled WGS sequence"/>
</dbReference>
<dbReference type="Gene3D" id="1.10.10.10">
    <property type="entry name" value="Winged helix-like DNA-binding domain superfamily/Winged helix DNA-binding domain"/>
    <property type="match status" value="1"/>
</dbReference>
<dbReference type="SUPFAM" id="SSF46785">
    <property type="entry name" value="Winged helix' DNA-binding domain"/>
    <property type="match status" value="1"/>
</dbReference>
<dbReference type="NCBIfam" id="NF040786">
    <property type="entry name" value="LysR_Sec_metab"/>
    <property type="match status" value="1"/>
</dbReference>
<keyword evidence="3" id="KW-0238">DNA-binding</keyword>
<dbReference type="RefSeq" id="WP_069857015.1">
    <property type="nucleotide sequence ID" value="NZ_BDFE01000004.1"/>
</dbReference>
<dbReference type="Gene3D" id="3.40.190.290">
    <property type="match status" value="1"/>
</dbReference>
<dbReference type="OrthoDB" id="9808620at2"/>